<gene>
    <name evidence="3" type="ORF">MERR_LOCUS26626</name>
</gene>
<organism evidence="3 4">
    <name type="scientific">Microthlaspi erraticum</name>
    <dbReference type="NCBI Taxonomy" id="1685480"/>
    <lineage>
        <taxon>Eukaryota</taxon>
        <taxon>Viridiplantae</taxon>
        <taxon>Streptophyta</taxon>
        <taxon>Embryophyta</taxon>
        <taxon>Tracheophyta</taxon>
        <taxon>Spermatophyta</taxon>
        <taxon>Magnoliopsida</taxon>
        <taxon>eudicotyledons</taxon>
        <taxon>Gunneridae</taxon>
        <taxon>Pentapetalae</taxon>
        <taxon>rosids</taxon>
        <taxon>malvids</taxon>
        <taxon>Brassicales</taxon>
        <taxon>Brassicaceae</taxon>
        <taxon>Coluteocarpeae</taxon>
        <taxon>Microthlaspi</taxon>
    </lineage>
</organism>
<feature type="region of interest" description="Disordered" evidence="1">
    <location>
        <begin position="73"/>
        <end position="110"/>
    </location>
</feature>
<protein>
    <recommendedName>
        <fullName evidence="2">hAT-like transposase RNase-H fold domain-containing protein</fullName>
    </recommendedName>
</protein>
<proteinExistence type="predicted"/>
<reference evidence="3" key="1">
    <citation type="submission" date="2020-01" db="EMBL/GenBank/DDBJ databases">
        <authorList>
            <person name="Mishra B."/>
        </authorList>
    </citation>
    <scope>NUCLEOTIDE SEQUENCE [LARGE SCALE GENOMIC DNA]</scope>
</reference>
<name>A0A6D2JI33_9BRAS</name>
<dbReference type="Pfam" id="PF14372">
    <property type="entry name" value="hAT-like_RNase-H"/>
    <property type="match status" value="1"/>
</dbReference>
<comment type="caution">
    <text evidence="3">The sequence shown here is derived from an EMBL/GenBank/DDBJ whole genome shotgun (WGS) entry which is preliminary data.</text>
</comment>
<dbReference type="InterPro" id="IPR025525">
    <property type="entry name" value="hAT-like_transposase_RNase-H"/>
</dbReference>
<dbReference type="EMBL" id="CACVBM020001209">
    <property type="protein sequence ID" value="CAA7039391.1"/>
    <property type="molecule type" value="Genomic_DNA"/>
</dbReference>
<evidence type="ECO:0000313" key="4">
    <source>
        <dbReference type="Proteomes" id="UP000467841"/>
    </source>
</evidence>
<dbReference type="AlphaFoldDB" id="A0A6D2JI33"/>
<keyword evidence="4" id="KW-1185">Reference proteome</keyword>
<evidence type="ECO:0000313" key="3">
    <source>
        <dbReference type="EMBL" id="CAA7039391.1"/>
    </source>
</evidence>
<feature type="domain" description="hAT-like transposase RNase-H fold" evidence="2">
    <location>
        <begin position="1"/>
        <end position="69"/>
    </location>
</feature>
<accession>A0A6D2JI33</accession>
<evidence type="ECO:0000259" key="2">
    <source>
        <dbReference type="Pfam" id="PF14372"/>
    </source>
</evidence>
<feature type="compositionally biased region" description="Polar residues" evidence="1">
    <location>
        <begin position="75"/>
        <end position="96"/>
    </location>
</feature>
<evidence type="ECO:0000256" key="1">
    <source>
        <dbReference type="SAM" id="MobiDB-lite"/>
    </source>
</evidence>
<dbReference type="GO" id="GO:0003677">
    <property type="term" value="F:DNA binding"/>
    <property type="evidence" value="ECO:0007669"/>
    <property type="project" value="InterPro"/>
</dbReference>
<sequence>MLMKLGKYWDPFDKRVEMNKLVFVAAVFDPSKKMIFVEKSFDKLYSKSPRSEALKDEVRDILKNLFEEYSRELNKNGSGESGSMAQSNEASTSSAQSREEASQKTVLEMV</sequence>
<dbReference type="Proteomes" id="UP000467841">
    <property type="component" value="Unassembled WGS sequence"/>
</dbReference>